<reference evidence="1 2" key="1">
    <citation type="submission" date="2018-05" db="EMBL/GenBank/DDBJ databases">
        <title>The Hungate 1000. A catalogue of reference genomes from the rumen microbiome.</title>
        <authorList>
            <person name="Kelly W."/>
        </authorList>
    </citation>
    <scope>NUCLEOTIDE SEQUENCE [LARGE SCALE GENOMIC DNA]</scope>
    <source>
        <strain evidence="1 2">SAb67</strain>
    </source>
</reference>
<dbReference type="STRING" id="1265.SAMN02910280_1208"/>
<evidence type="ECO:0000313" key="2">
    <source>
        <dbReference type="Proteomes" id="UP000245720"/>
    </source>
</evidence>
<dbReference type="InterPro" id="IPR025051">
    <property type="entry name" value="DUF3990"/>
</dbReference>
<protein>
    <submittedName>
        <fullName evidence="1">Uncharacterized protein DUF3990</fullName>
    </submittedName>
</protein>
<gene>
    <name evidence="1" type="ORF">IE37_01889</name>
</gene>
<organism evidence="1 2">
    <name type="scientific">Ruminococcus flavefaciens</name>
    <dbReference type="NCBI Taxonomy" id="1265"/>
    <lineage>
        <taxon>Bacteria</taxon>
        <taxon>Bacillati</taxon>
        <taxon>Bacillota</taxon>
        <taxon>Clostridia</taxon>
        <taxon>Eubacteriales</taxon>
        <taxon>Oscillospiraceae</taxon>
        <taxon>Ruminococcus</taxon>
    </lineage>
</organism>
<dbReference type="Proteomes" id="UP000245720">
    <property type="component" value="Unassembled WGS sequence"/>
</dbReference>
<dbReference type="Pfam" id="PF13151">
    <property type="entry name" value="DUF3990"/>
    <property type="match status" value="1"/>
</dbReference>
<sequence length="130" mass="15031">MAKRVAKIYGGNPIVNVYEINDGFLNEHGLNIRKLDDTPSEEWARFVMNNRSHSFTDYSNSECNLDNKYDIVVGPVANDDMAMLFRQYQNELITFENLINGMTFRKTTNQYSFHTDRAIALLRKVGVEND</sequence>
<name>A0A315XZ26_RUMFL</name>
<accession>A0A315XZ26</accession>
<dbReference type="EMBL" id="QGDI01000007">
    <property type="protein sequence ID" value="PWJ12199.1"/>
    <property type="molecule type" value="Genomic_DNA"/>
</dbReference>
<evidence type="ECO:0000313" key="1">
    <source>
        <dbReference type="EMBL" id="PWJ12199.1"/>
    </source>
</evidence>
<comment type="caution">
    <text evidence="1">The sequence shown here is derived from an EMBL/GenBank/DDBJ whole genome shotgun (WGS) entry which is preliminary data.</text>
</comment>
<dbReference type="OrthoDB" id="9813772at2"/>
<dbReference type="AlphaFoldDB" id="A0A315XZ26"/>
<proteinExistence type="predicted"/>